<comment type="caution">
    <text evidence="2">The sequence shown here is derived from an EMBL/GenBank/DDBJ whole genome shotgun (WGS) entry which is preliminary data.</text>
</comment>
<dbReference type="Proteomes" id="UP000813461">
    <property type="component" value="Unassembled WGS sequence"/>
</dbReference>
<keyword evidence="3" id="KW-1185">Reference proteome</keyword>
<feature type="compositionally biased region" description="Pro residues" evidence="1">
    <location>
        <begin position="308"/>
        <end position="320"/>
    </location>
</feature>
<sequence length="403" mass="44796">MSVDHATVLDTVPDRTVIHPTGIQSVYNNSALLRPDIPTEIHLCIADHLPIYSIACLILTCKTLLSIHGNRSWPSLKEPQSRSLGELSDFYILLERDLPEHYLPDHQATKLRRRQPSADNHHYKQNAYSALSLFNFSISWDQVVQALKRDKYGPDHGIPLDTFKHKTTIITPQSTTTPPLPFSVTTDFSTDARIVQGRFLLSVKYLISANTDNLSLATLKCLYMTLCRHMGTASRSSPWYDNTLAKQLSAARSASPSTQDSDGGPAQGREKLLLSGNCSLCMTDWTVEYVTFPLQQSSTTTTTTTTTTPPPSSTHQPPTPEPHHPSYPARSAYLITTHQNLGSCNSQHQARDPQNEIWKAFAGGPGFYGHLVRVLKYPRGCVREAFEGGEEEGWRLVGVEKGI</sequence>
<evidence type="ECO:0000313" key="2">
    <source>
        <dbReference type="EMBL" id="KAH7084188.1"/>
    </source>
</evidence>
<feature type="compositionally biased region" description="Low complexity" evidence="1">
    <location>
        <begin position="297"/>
        <end position="307"/>
    </location>
</feature>
<reference evidence="2" key="1">
    <citation type="journal article" date="2021" name="Nat. Commun.">
        <title>Genetic determinants of endophytism in the Arabidopsis root mycobiome.</title>
        <authorList>
            <person name="Mesny F."/>
            <person name="Miyauchi S."/>
            <person name="Thiergart T."/>
            <person name="Pickel B."/>
            <person name="Atanasova L."/>
            <person name="Karlsson M."/>
            <person name="Huettel B."/>
            <person name="Barry K.W."/>
            <person name="Haridas S."/>
            <person name="Chen C."/>
            <person name="Bauer D."/>
            <person name="Andreopoulos W."/>
            <person name="Pangilinan J."/>
            <person name="LaButti K."/>
            <person name="Riley R."/>
            <person name="Lipzen A."/>
            <person name="Clum A."/>
            <person name="Drula E."/>
            <person name="Henrissat B."/>
            <person name="Kohler A."/>
            <person name="Grigoriev I.V."/>
            <person name="Martin F.M."/>
            <person name="Hacquard S."/>
        </authorList>
    </citation>
    <scope>NUCLEOTIDE SEQUENCE</scope>
    <source>
        <strain evidence="2">MPI-SDFR-AT-0120</strain>
    </source>
</reference>
<name>A0A8K0R598_9PLEO</name>
<protein>
    <recommendedName>
        <fullName evidence="4">F-box domain-containing protein</fullName>
    </recommendedName>
</protein>
<dbReference type="AlphaFoldDB" id="A0A8K0R598"/>
<evidence type="ECO:0000256" key="1">
    <source>
        <dbReference type="SAM" id="MobiDB-lite"/>
    </source>
</evidence>
<proteinExistence type="predicted"/>
<gene>
    <name evidence="2" type="ORF">FB567DRAFT_77043</name>
</gene>
<dbReference type="OrthoDB" id="3766406at2759"/>
<accession>A0A8K0R598</accession>
<organism evidence="2 3">
    <name type="scientific">Paraphoma chrysanthemicola</name>
    <dbReference type="NCBI Taxonomy" id="798071"/>
    <lineage>
        <taxon>Eukaryota</taxon>
        <taxon>Fungi</taxon>
        <taxon>Dikarya</taxon>
        <taxon>Ascomycota</taxon>
        <taxon>Pezizomycotina</taxon>
        <taxon>Dothideomycetes</taxon>
        <taxon>Pleosporomycetidae</taxon>
        <taxon>Pleosporales</taxon>
        <taxon>Pleosporineae</taxon>
        <taxon>Phaeosphaeriaceae</taxon>
        <taxon>Paraphoma</taxon>
    </lineage>
</organism>
<evidence type="ECO:0000313" key="3">
    <source>
        <dbReference type="Proteomes" id="UP000813461"/>
    </source>
</evidence>
<evidence type="ECO:0008006" key="4">
    <source>
        <dbReference type="Google" id="ProtNLM"/>
    </source>
</evidence>
<dbReference type="CDD" id="cd09917">
    <property type="entry name" value="F-box_SF"/>
    <property type="match status" value="1"/>
</dbReference>
<dbReference type="EMBL" id="JAGMVJ010000012">
    <property type="protein sequence ID" value="KAH7084188.1"/>
    <property type="molecule type" value="Genomic_DNA"/>
</dbReference>
<feature type="region of interest" description="Disordered" evidence="1">
    <location>
        <begin position="297"/>
        <end position="328"/>
    </location>
</feature>
<feature type="compositionally biased region" description="Polar residues" evidence="1">
    <location>
        <begin position="250"/>
        <end position="261"/>
    </location>
</feature>
<feature type="region of interest" description="Disordered" evidence="1">
    <location>
        <begin position="250"/>
        <end position="269"/>
    </location>
</feature>